<evidence type="ECO:0000313" key="4">
    <source>
        <dbReference type="EMBL" id="MFC4622257.1"/>
    </source>
</evidence>
<dbReference type="Gene3D" id="3.40.640.10">
    <property type="entry name" value="Type I PLP-dependent aspartate aminotransferase-like (Major domain)"/>
    <property type="match status" value="1"/>
</dbReference>
<comment type="similarity">
    <text evidence="2 3">Belongs to the DegT/DnrJ/EryC1 family.</text>
</comment>
<dbReference type="InterPro" id="IPR000653">
    <property type="entry name" value="DegT/StrS_aminotransferase"/>
</dbReference>
<dbReference type="SUPFAM" id="SSF53383">
    <property type="entry name" value="PLP-dependent transferases"/>
    <property type="match status" value="1"/>
</dbReference>
<evidence type="ECO:0000313" key="5">
    <source>
        <dbReference type="Proteomes" id="UP001595967"/>
    </source>
</evidence>
<reference evidence="5" key="1">
    <citation type="journal article" date="2019" name="Int. J. Syst. Evol. Microbiol.">
        <title>The Global Catalogue of Microorganisms (GCM) 10K type strain sequencing project: providing services to taxonomists for standard genome sequencing and annotation.</title>
        <authorList>
            <consortium name="The Broad Institute Genomics Platform"/>
            <consortium name="The Broad Institute Genome Sequencing Center for Infectious Disease"/>
            <person name="Wu L."/>
            <person name="Ma J."/>
        </authorList>
    </citation>
    <scope>NUCLEOTIDE SEQUENCE [LARGE SCALE GENOMIC DNA]</scope>
    <source>
        <strain evidence="5">JCM 11650</strain>
    </source>
</reference>
<accession>A0ABV9GY56</accession>
<name>A0ABV9GY56_9BURK</name>
<protein>
    <submittedName>
        <fullName evidence="4">DegT/DnrJ/EryC1/StrS family aminotransferase</fullName>
    </submittedName>
</protein>
<keyword evidence="5" id="KW-1185">Reference proteome</keyword>
<dbReference type="EMBL" id="JBHSEW010000006">
    <property type="protein sequence ID" value="MFC4622257.1"/>
    <property type="molecule type" value="Genomic_DNA"/>
</dbReference>
<keyword evidence="4" id="KW-0808">Transferase</keyword>
<dbReference type="PANTHER" id="PTHR30244">
    <property type="entry name" value="TRANSAMINASE"/>
    <property type="match status" value="1"/>
</dbReference>
<evidence type="ECO:0000256" key="1">
    <source>
        <dbReference type="ARBA" id="ARBA00022898"/>
    </source>
</evidence>
<dbReference type="Pfam" id="PF01041">
    <property type="entry name" value="DegT_DnrJ_EryC1"/>
    <property type="match status" value="1"/>
</dbReference>
<dbReference type="GO" id="GO:0008483">
    <property type="term" value="F:transaminase activity"/>
    <property type="evidence" value="ECO:0007669"/>
    <property type="project" value="UniProtKB-KW"/>
</dbReference>
<gene>
    <name evidence="4" type="ORF">ACFO3A_08515</name>
</gene>
<sequence length="382" mass="41625">MTDVCEGEWVPLLVPDMPSPQELLPWLERMHAARHYSNFGPLVRTLEAAFAQQFGMASEQLTTVANATQGLELVLQTLGLAPGARVLLPAFTFVATATAVIRVGYQPVLADVDAQVWMLTPEIARAACECMRIDAVLPVATFGMPHDMRAWQQFELDTGLPVVIDAAAAYGSQWLQGAQGTLVFSLHTTKSLPAGEGGLVVSTRPGLAAKVRQLSNFGINLDPAGNMPVGALASLGSNAKMSEYHAALGLISLQKWELYAKKRRALQDNLMHEMDQASGHTLAWQNQGTGGPLMAPTLLCTRLPNTEIRDALEQACKQAYITTRRWYQPLLQHMGALEQRCLSLETPNAVELAQTLLGLPFFLSLTAVQRQRILAVLQQVVH</sequence>
<keyword evidence="4" id="KW-0032">Aminotransferase</keyword>
<comment type="caution">
    <text evidence="4">The sequence shown here is derived from an EMBL/GenBank/DDBJ whole genome shotgun (WGS) entry which is preliminary data.</text>
</comment>
<proteinExistence type="inferred from homology"/>
<keyword evidence="1 3" id="KW-0663">Pyridoxal phosphate</keyword>
<evidence type="ECO:0000256" key="2">
    <source>
        <dbReference type="ARBA" id="ARBA00037999"/>
    </source>
</evidence>
<dbReference type="PANTHER" id="PTHR30244:SF9">
    <property type="entry name" value="PROTEIN RV3402C"/>
    <property type="match status" value="1"/>
</dbReference>
<dbReference type="InterPro" id="IPR015424">
    <property type="entry name" value="PyrdxlP-dep_Trfase"/>
</dbReference>
<dbReference type="Proteomes" id="UP001595967">
    <property type="component" value="Unassembled WGS sequence"/>
</dbReference>
<evidence type="ECO:0000256" key="3">
    <source>
        <dbReference type="RuleBase" id="RU004508"/>
    </source>
</evidence>
<organism evidence="4 5">
    <name type="scientific">Comamonas nitrativorans</name>
    <dbReference type="NCBI Taxonomy" id="108437"/>
    <lineage>
        <taxon>Bacteria</taxon>
        <taxon>Pseudomonadati</taxon>
        <taxon>Pseudomonadota</taxon>
        <taxon>Betaproteobacteria</taxon>
        <taxon>Burkholderiales</taxon>
        <taxon>Comamonadaceae</taxon>
        <taxon>Comamonas</taxon>
    </lineage>
</organism>
<dbReference type="InterPro" id="IPR015421">
    <property type="entry name" value="PyrdxlP-dep_Trfase_major"/>
</dbReference>
<dbReference type="RefSeq" id="WP_377725621.1">
    <property type="nucleotide sequence ID" value="NZ_JBHSEW010000006.1"/>
</dbReference>
<dbReference type="PIRSF" id="PIRSF000390">
    <property type="entry name" value="PLP_StrS"/>
    <property type="match status" value="1"/>
</dbReference>